<dbReference type="KEGG" id="avc:NCTC10951_00962"/>
<reference evidence="1 2" key="1">
    <citation type="submission" date="2018-12" db="EMBL/GenBank/DDBJ databases">
        <authorList>
            <consortium name="Pathogen Informatics"/>
        </authorList>
    </citation>
    <scope>NUCLEOTIDE SEQUENCE [LARGE SCALE GENOMIC DNA]</scope>
    <source>
        <strain evidence="1 2">NCTC10951</strain>
    </source>
</reference>
<gene>
    <name evidence="1" type="ORF">NCTC10951_00962</name>
</gene>
<organism evidence="1 2">
    <name type="scientific">Actinomyces viscosus</name>
    <dbReference type="NCBI Taxonomy" id="1656"/>
    <lineage>
        <taxon>Bacteria</taxon>
        <taxon>Bacillati</taxon>
        <taxon>Actinomycetota</taxon>
        <taxon>Actinomycetes</taxon>
        <taxon>Actinomycetales</taxon>
        <taxon>Actinomycetaceae</taxon>
        <taxon>Actinomyces</taxon>
    </lineage>
</organism>
<dbReference type="Proteomes" id="UP000268658">
    <property type="component" value="Chromosome"/>
</dbReference>
<proteinExistence type="predicted"/>
<dbReference type="AlphaFoldDB" id="A0A3S4X8L8"/>
<protein>
    <submittedName>
        <fullName evidence="1">Uncharacterized protein</fullName>
    </submittedName>
</protein>
<evidence type="ECO:0000313" key="2">
    <source>
        <dbReference type="Proteomes" id="UP000268658"/>
    </source>
</evidence>
<evidence type="ECO:0000313" key="1">
    <source>
        <dbReference type="EMBL" id="VEI15076.1"/>
    </source>
</evidence>
<dbReference type="EMBL" id="LR134477">
    <property type="protein sequence ID" value="VEI15076.1"/>
    <property type="molecule type" value="Genomic_DNA"/>
</dbReference>
<sequence length="131" mass="14399">MRNGSSFVINIGSVYVLNLNGIRSTIDFHLPGLTDLERERIDRRLNTNRLVKNGLIRIPIDLKPELLTVVVDQAPLLPPSEAPASPIPPFQENSPHDGVGVTLFPQGAPERLTDMQITSDTHSVIPELVTC</sequence>
<name>A0A3S4X8L8_ACTVI</name>
<accession>A0A3S4X8L8</accession>